<sequence>MTISLTSLQKITTLKNRITQQATWEYAESKRILDAEYDKLYTLAEQHDAAKAELHQATEERISTQHLHSWILYLNAQQRQMLHQAEVIAQQKVDCEDKHDRLKGRFLDEQMWSKLQEKRREEVRAHLDKQAQEALDEAAAALRSRTGR</sequence>
<name>A0A1Y0IPS7_9BACL</name>
<evidence type="ECO:0000313" key="2">
    <source>
        <dbReference type="Proteomes" id="UP000195437"/>
    </source>
</evidence>
<dbReference type="KEGG" id="tum:CBW65_16950"/>
<keyword evidence="2" id="KW-1185">Reference proteome</keyword>
<evidence type="ECO:0000313" key="1">
    <source>
        <dbReference type="EMBL" id="ARU62457.1"/>
    </source>
</evidence>
<dbReference type="OrthoDB" id="2381687at2"/>
<reference evidence="2" key="1">
    <citation type="submission" date="2017-05" db="EMBL/GenBank/DDBJ databases">
        <authorList>
            <person name="Sung H."/>
        </authorList>
    </citation>
    <scope>NUCLEOTIDE SEQUENCE [LARGE SCALE GENOMIC DNA]</scope>
    <source>
        <strain evidence="2">AR23208</strain>
    </source>
</reference>
<dbReference type="AlphaFoldDB" id="A0A1Y0IPS7"/>
<dbReference type="Gene3D" id="1.10.287.1700">
    <property type="match status" value="1"/>
</dbReference>
<dbReference type="InterPro" id="IPR053716">
    <property type="entry name" value="Flag_assembly_chemotaxis_eff"/>
</dbReference>
<dbReference type="Proteomes" id="UP000195437">
    <property type="component" value="Chromosome"/>
</dbReference>
<protein>
    <submittedName>
        <fullName evidence="1">Uncharacterized protein</fullName>
    </submittedName>
</protein>
<dbReference type="RefSeq" id="WP_087457816.1">
    <property type="nucleotide sequence ID" value="NZ_CP021434.1"/>
</dbReference>
<gene>
    <name evidence="1" type="ORF">CBW65_16950</name>
</gene>
<accession>A0A1Y0IPS7</accession>
<organism evidence="1 2">
    <name type="scientific">Tumebacillus avium</name>
    <dbReference type="NCBI Taxonomy" id="1903704"/>
    <lineage>
        <taxon>Bacteria</taxon>
        <taxon>Bacillati</taxon>
        <taxon>Bacillota</taxon>
        <taxon>Bacilli</taxon>
        <taxon>Bacillales</taxon>
        <taxon>Alicyclobacillaceae</taxon>
        <taxon>Tumebacillus</taxon>
    </lineage>
</organism>
<proteinExistence type="predicted"/>
<dbReference type="EMBL" id="CP021434">
    <property type="protein sequence ID" value="ARU62457.1"/>
    <property type="molecule type" value="Genomic_DNA"/>
</dbReference>